<dbReference type="InterPro" id="IPR036013">
    <property type="entry name" value="Band_7/SPFH_dom_sf"/>
</dbReference>
<keyword evidence="3" id="KW-0812">Transmembrane</keyword>
<dbReference type="GO" id="GO:0016020">
    <property type="term" value="C:membrane"/>
    <property type="evidence" value="ECO:0007669"/>
    <property type="project" value="UniProtKB-SubCell"/>
</dbReference>
<gene>
    <name evidence="8" type="primary">hflC</name>
    <name evidence="8" type="ORF">LMG28138_04509</name>
</gene>
<comment type="function">
    <text evidence="6">HflC and HflK could regulate a protease.</text>
</comment>
<dbReference type="EMBL" id="CADIKM010000030">
    <property type="protein sequence ID" value="CAB3798708.1"/>
    <property type="molecule type" value="Genomic_DNA"/>
</dbReference>
<name>A0A6S7D8L1_9BURK</name>
<evidence type="ECO:0000256" key="1">
    <source>
        <dbReference type="ARBA" id="ARBA00004167"/>
    </source>
</evidence>
<dbReference type="RefSeq" id="WP_175107097.1">
    <property type="nucleotide sequence ID" value="NZ_CADIKM010000030.1"/>
</dbReference>
<evidence type="ECO:0000256" key="4">
    <source>
        <dbReference type="ARBA" id="ARBA00022989"/>
    </source>
</evidence>
<keyword evidence="9" id="KW-1185">Reference proteome</keyword>
<comment type="similarity">
    <text evidence="2 6">Belongs to the band 7/mec-2 family. HflC subfamily.</text>
</comment>
<dbReference type="InterPro" id="IPR010200">
    <property type="entry name" value="HflC"/>
</dbReference>
<dbReference type="AlphaFoldDB" id="A0A6S7D8L1"/>
<dbReference type="SMART" id="SM00244">
    <property type="entry name" value="PHB"/>
    <property type="match status" value="1"/>
</dbReference>
<dbReference type="Gene3D" id="3.30.479.30">
    <property type="entry name" value="Band 7 domain"/>
    <property type="match status" value="1"/>
</dbReference>
<feature type="domain" description="Band 7" evidence="7">
    <location>
        <begin position="20"/>
        <end position="185"/>
    </location>
</feature>
<keyword evidence="4" id="KW-1133">Transmembrane helix</keyword>
<dbReference type="PANTHER" id="PTHR42911">
    <property type="entry name" value="MODULATOR OF FTSH PROTEASE HFLC"/>
    <property type="match status" value="1"/>
</dbReference>
<dbReference type="Pfam" id="PF01145">
    <property type="entry name" value="Band_7"/>
    <property type="match status" value="1"/>
</dbReference>
<evidence type="ECO:0000256" key="2">
    <source>
        <dbReference type="ARBA" id="ARBA00007862"/>
    </source>
</evidence>
<dbReference type="Proteomes" id="UP000494115">
    <property type="component" value="Unassembled WGS sequence"/>
</dbReference>
<dbReference type="PIRSF" id="PIRSF005651">
    <property type="entry name" value="HflC"/>
    <property type="match status" value="1"/>
</dbReference>
<reference evidence="8 9" key="1">
    <citation type="submission" date="2020-04" db="EMBL/GenBank/DDBJ databases">
        <authorList>
            <person name="De Canck E."/>
        </authorList>
    </citation>
    <scope>NUCLEOTIDE SEQUENCE [LARGE SCALE GENOMIC DNA]</scope>
    <source>
        <strain evidence="8 9">LMG 28138</strain>
    </source>
</reference>
<keyword evidence="5" id="KW-0472">Membrane</keyword>
<evidence type="ECO:0000256" key="6">
    <source>
        <dbReference type="PIRNR" id="PIRNR005651"/>
    </source>
</evidence>
<sequence>MNRIVALIVALIVLLLVGSSTLFTVDQRKFAVIVSGGQVAQVIDQPGLHVKAPPPFQSVVLLDRRVQTVDNPDGDRFTTADKKTLLADVIVKWRIVEPRLFMTAFGTDLSVGPERIAEKVRAALAAGIGQQPMSGLVDAQRNPTLDNARVSAAAVLAASGVELVDVRFERLDLLAEESDATYHRMETASHQLAQQIRGGGLAAAEQVHADADRQRDNIVSDAFRQAQTLRGEGDAQAASIYAEAYGRDPQFYSFYRSLEAYRASFANPRDVIVVDPSNAFFRFMRDPAGALAAPADAEPRGKQH</sequence>
<evidence type="ECO:0000256" key="3">
    <source>
        <dbReference type="ARBA" id="ARBA00022692"/>
    </source>
</evidence>
<dbReference type="InterPro" id="IPR001107">
    <property type="entry name" value="Band_7"/>
</dbReference>
<keyword evidence="8" id="KW-0378">Hydrolase</keyword>
<comment type="subcellular location">
    <subcellularLocation>
        <location evidence="1">Membrane</location>
        <topology evidence="1">Single-pass membrane protein</topology>
    </subcellularLocation>
</comment>
<keyword evidence="8" id="KW-0645">Protease</keyword>
<evidence type="ECO:0000256" key="5">
    <source>
        <dbReference type="ARBA" id="ARBA00023136"/>
    </source>
</evidence>
<evidence type="ECO:0000313" key="9">
    <source>
        <dbReference type="Proteomes" id="UP000494115"/>
    </source>
</evidence>
<protein>
    <recommendedName>
        <fullName evidence="6">Protein HflC</fullName>
    </recommendedName>
</protein>
<organism evidence="8 9">
    <name type="scientific">Pararobbsia alpina</name>
    <dbReference type="NCBI Taxonomy" id="621374"/>
    <lineage>
        <taxon>Bacteria</taxon>
        <taxon>Pseudomonadati</taxon>
        <taxon>Pseudomonadota</taxon>
        <taxon>Betaproteobacteria</taxon>
        <taxon>Burkholderiales</taxon>
        <taxon>Burkholderiaceae</taxon>
        <taxon>Pararobbsia</taxon>
    </lineage>
</organism>
<dbReference type="CDD" id="cd03405">
    <property type="entry name" value="SPFH_HflC"/>
    <property type="match status" value="1"/>
</dbReference>
<proteinExistence type="inferred from homology"/>
<dbReference type="GO" id="GO:0008233">
    <property type="term" value="F:peptidase activity"/>
    <property type="evidence" value="ECO:0007669"/>
    <property type="project" value="UniProtKB-KW"/>
</dbReference>
<dbReference type="PANTHER" id="PTHR42911:SF1">
    <property type="entry name" value="MODULATOR OF FTSH PROTEASE HFLC"/>
    <property type="match status" value="1"/>
</dbReference>
<dbReference type="GO" id="GO:0006508">
    <property type="term" value="P:proteolysis"/>
    <property type="evidence" value="ECO:0007669"/>
    <property type="project" value="UniProtKB-KW"/>
</dbReference>
<accession>A0A6S7D8L1</accession>
<evidence type="ECO:0000259" key="7">
    <source>
        <dbReference type="SMART" id="SM00244"/>
    </source>
</evidence>
<evidence type="ECO:0000313" key="8">
    <source>
        <dbReference type="EMBL" id="CAB3798708.1"/>
    </source>
</evidence>
<dbReference type="SUPFAM" id="SSF117892">
    <property type="entry name" value="Band 7/SPFH domain"/>
    <property type="match status" value="1"/>
</dbReference>